<dbReference type="EMBL" id="JAQIZZ010000007">
    <property type="protein sequence ID" value="KAJ5532412.1"/>
    <property type="molecule type" value="Genomic_DNA"/>
</dbReference>
<dbReference type="GO" id="GO:0072330">
    <property type="term" value="P:monocarboxylic acid biosynthetic process"/>
    <property type="evidence" value="ECO:0007669"/>
    <property type="project" value="UniProtKB-ARBA"/>
</dbReference>
<dbReference type="Proteomes" id="UP001220324">
    <property type="component" value="Unassembled WGS sequence"/>
</dbReference>
<reference evidence="1 2" key="1">
    <citation type="journal article" date="2023" name="IMA Fungus">
        <title>Comparative genomic study of the Penicillium genus elucidates a diverse pangenome and 15 lateral gene transfer events.</title>
        <authorList>
            <person name="Petersen C."/>
            <person name="Sorensen T."/>
            <person name="Nielsen M.R."/>
            <person name="Sondergaard T.E."/>
            <person name="Sorensen J.L."/>
            <person name="Fitzpatrick D.A."/>
            <person name="Frisvad J.C."/>
            <person name="Nielsen K.L."/>
        </authorList>
    </citation>
    <scope>NUCLEOTIDE SEQUENCE [LARGE SCALE GENOMIC DNA]</scope>
    <source>
        <strain evidence="1 2">IBT 35679</strain>
    </source>
</reference>
<evidence type="ECO:0000313" key="1">
    <source>
        <dbReference type="EMBL" id="KAJ5532412.1"/>
    </source>
</evidence>
<dbReference type="PANTHER" id="PTHR42103">
    <property type="entry name" value="ALPHA/BETA-HYDROLASES SUPERFAMILY PROTEIN"/>
    <property type="match status" value="1"/>
</dbReference>
<gene>
    <name evidence="1" type="ORF">N7494_008964</name>
</gene>
<dbReference type="Gene3D" id="3.40.50.1820">
    <property type="entry name" value="alpha/beta hydrolase"/>
    <property type="match status" value="1"/>
</dbReference>
<keyword evidence="2" id="KW-1185">Reference proteome</keyword>
<evidence type="ECO:0008006" key="3">
    <source>
        <dbReference type="Google" id="ProtNLM"/>
    </source>
</evidence>
<dbReference type="AlphaFoldDB" id="A0AAD6GBS2"/>
<proteinExistence type="predicted"/>
<organism evidence="1 2">
    <name type="scientific">Penicillium frequentans</name>
    <dbReference type="NCBI Taxonomy" id="3151616"/>
    <lineage>
        <taxon>Eukaryota</taxon>
        <taxon>Fungi</taxon>
        <taxon>Dikarya</taxon>
        <taxon>Ascomycota</taxon>
        <taxon>Pezizomycotina</taxon>
        <taxon>Eurotiomycetes</taxon>
        <taxon>Eurotiomycetidae</taxon>
        <taxon>Eurotiales</taxon>
        <taxon>Aspergillaceae</taxon>
        <taxon>Penicillium</taxon>
    </lineage>
</organism>
<dbReference type="PANTHER" id="PTHR42103:SF2">
    <property type="entry name" value="AB HYDROLASE-1 DOMAIN-CONTAINING PROTEIN"/>
    <property type="match status" value="1"/>
</dbReference>
<name>A0AAD6GBS2_9EURO</name>
<dbReference type="SUPFAM" id="SSF53474">
    <property type="entry name" value="alpha/beta-Hydrolases"/>
    <property type="match status" value="1"/>
</dbReference>
<comment type="caution">
    <text evidence="1">The sequence shown here is derived from an EMBL/GenBank/DDBJ whole genome shotgun (WGS) entry which is preliminary data.</text>
</comment>
<dbReference type="InterPro" id="IPR029058">
    <property type="entry name" value="AB_hydrolase_fold"/>
</dbReference>
<sequence>MHLYRPTFSFTIPSIHDGRQLECRVYLPRHFENIESTPPRRTQGAIFAHPYASLGGSYDDPVVGFIGGELQHAGFIVGTFNFRGAGGSEGQTSWTSKPELGDYTSFYGFMLYYLNALKSVQEFSEGDQDRGIDLILGGYSYGSMIASNVPTLDVMIDLFRPGLGTGSVSPGTPINRIFREARKIAAATIPGSVATRVEDRDDEGLRASTLISYLLVSPLLPPVSSFLTVFTTLSVDVGDRSAQARPARPADQLSAHRTLALFGDDDTFTSVGKLRRWSAELSRMPHSQFRGCEIEGAGHFWREDGVEQEAREILREWLRGYT</sequence>
<dbReference type="GO" id="GO:0017000">
    <property type="term" value="P:antibiotic biosynthetic process"/>
    <property type="evidence" value="ECO:0007669"/>
    <property type="project" value="UniProtKB-ARBA"/>
</dbReference>
<accession>A0AAD6GBS2</accession>
<protein>
    <recommendedName>
        <fullName evidence="3">AB hydrolase-1 domain-containing protein</fullName>
    </recommendedName>
</protein>
<evidence type="ECO:0000313" key="2">
    <source>
        <dbReference type="Proteomes" id="UP001220324"/>
    </source>
</evidence>